<dbReference type="AlphaFoldDB" id="A0A0N5D6X2"/>
<evidence type="ECO:0000256" key="1">
    <source>
        <dbReference type="SAM" id="MobiDB-lite"/>
    </source>
</evidence>
<feature type="compositionally biased region" description="Acidic residues" evidence="1">
    <location>
        <begin position="184"/>
        <end position="205"/>
    </location>
</feature>
<dbReference type="WBParaSite" id="TCLT_0000879701-mRNA-1">
    <property type="protein sequence ID" value="TCLT_0000879701-mRNA-1"/>
    <property type="gene ID" value="TCLT_0000879701"/>
</dbReference>
<organism evidence="4">
    <name type="scientific">Thelazia callipaeda</name>
    <name type="common">Oriental eyeworm</name>
    <name type="synonym">Parasitic nematode</name>
    <dbReference type="NCBI Taxonomy" id="103827"/>
    <lineage>
        <taxon>Eukaryota</taxon>
        <taxon>Metazoa</taxon>
        <taxon>Ecdysozoa</taxon>
        <taxon>Nematoda</taxon>
        <taxon>Chromadorea</taxon>
        <taxon>Rhabditida</taxon>
        <taxon>Spirurina</taxon>
        <taxon>Spiruromorpha</taxon>
        <taxon>Thelazioidea</taxon>
        <taxon>Thelaziidae</taxon>
        <taxon>Thelazia</taxon>
    </lineage>
</organism>
<feature type="compositionally biased region" description="Polar residues" evidence="1">
    <location>
        <begin position="315"/>
        <end position="332"/>
    </location>
</feature>
<accession>A0A0N5D6X2</accession>
<reference evidence="2 3" key="2">
    <citation type="submission" date="2018-11" db="EMBL/GenBank/DDBJ databases">
        <authorList>
            <consortium name="Pathogen Informatics"/>
        </authorList>
    </citation>
    <scope>NUCLEOTIDE SEQUENCE [LARGE SCALE GENOMIC DNA]</scope>
</reference>
<sequence length="460" mass="53163">MAPLRLLQTQVKVQREEEKILELRREDENRLRLDDYHKKLDLQLLSTGKENKAATKDFFPFLSKENFFNLTPDHRLLSNPNQKPKLLDLASQPKIHRLLPVESDINLSKKILEEIEVNLHTDVVVPVANDYFAKGFLLKKDEVYKKEKIRATKRRTPEIQRPKRIWRYDKKEAEEESKRTNLDENNEKEEQESDFDSDTSETADDSPEKWKGKKRKKTHRPQQKDKFVLDLSHVEKFQINIDTDESIDEIDPDKVTIAKPEAYRHQVNADIVQEWIDRIGRLSSPINCVEPNERILLVAEPSDKSDDTVERKSDQTNTNNQSKDVSSRNNAANDDILDGTTDVEVPLNSEGQNTRLNPTFHSPVSASVNALPKMVTERSKENPSWKLPDKRAEARLSRTLENPTNMQPPSNIVAVNGSRNHFLPITEMENECETDEVEDARQTLPQLSPVCHIAKRIHLP</sequence>
<proteinExistence type="predicted"/>
<gene>
    <name evidence="2" type="ORF">TCLT_LOCUS8786</name>
</gene>
<keyword evidence="3" id="KW-1185">Reference proteome</keyword>
<protein>
    <submittedName>
        <fullName evidence="4">PEHE domain-containing protein</fullName>
    </submittedName>
</protein>
<feature type="region of interest" description="Disordered" evidence="1">
    <location>
        <begin position="298"/>
        <end position="364"/>
    </location>
</feature>
<evidence type="ECO:0000313" key="4">
    <source>
        <dbReference type="WBParaSite" id="TCLT_0000879701-mRNA-1"/>
    </source>
</evidence>
<dbReference type="EMBL" id="UYYF01004683">
    <property type="protein sequence ID" value="VDN06369.1"/>
    <property type="molecule type" value="Genomic_DNA"/>
</dbReference>
<dbReference type="OrthoDB" id="5851542at2759"/>
<evidence type="ECO:0000313" key="2">
    <source>
        <dbReference type="EMBL" id="VDN06369.1"/>
    </source>
</evidence>
<reference evidence="4" key="1">
    <citation type="submission" date="2017-02" db="UniProtKB">
        <authorList>
            <consortium name="WormBaseParasite"/>
        </authorList>
    </citation>
    <scope>IDENTIFICATION</scope>
</reference>
<feature type="region of interest" description="Disordered" evidence="1">
    <location>
        <begin position="171"/>
        <end position="227"/>
    </location>
</feature>
<feature type="compositionally biased region" description="Basic and acidic residues" evidence="1">
    <location>
        <begin position="301"/>
        <end position="314"/>
    </location>
</feature>
<name>A0A0N5D6X2_THECL</name>
<feature type="compositionally biased region" description="Basic and acidic residues" evidence="1">
    <location>
        <begin position="171"/>
        <end position="182"/>
    </location>
</feature>
<evidence type="ECO:0000313" key="3">
    <source>
        <dbReference type="Proteomes" id="UP000276776"/>
    </source>
</evidence>
<feature type="compositionally biased region" description="Polar residues" evidence="1">
    <location>
        <begin position="349"/>
        <end position="364"/>
    </location>
</feature>
<feature type="compositionally biased region" description="Basic residues" evidence="1">
    <location>
        <begin position="211"/>
        <end position="221"/>
    </location>
</feature>
<dbReference type="Proteomes" id="UP000276776">
    <property type="component" value="Unassembled WGS sequence"/>
</dbReference>